<sequence>MQRTNLISLSTTARIASASASAIYSATIGPAVAGKRYRNAIGLESEVQIINSLHSKPIYVDAGKNDDLLTIACSPTLNSTGATQIQSQGPASSRKKPWVPSLWQLFSRVLLKWAEGHA</sequence>
<evidence type="ECO:0000313" key="2">
    <source>
        <dbReference type="Proteomes" id="UP000799118"/>
    </source>
</evidence>
<evidence type="ECO:0000313" key="1">
    <source>
        <dbReference type="EMBL" id="KAE9390120.1"/>
    </source>
</evidence>
<accession>A0A6A4GXP5</accession>
<gene>
    <name evidence="1" type="ORF">BT96DRAFT_980410</name>
</gene>
<organism evidence="1 2">
    <name type="scientific">Gymnopus androsaceus JB14</name>
    <dbReference type="NCBI Taxonomy" id="1447944"/>
    <lineage>
        <taxon>Eukaryota</taxon>
        <taxon>Fungi</taxon>
        <taxon>Dikarya</taxon>
        <taxon>Basidiomycota</taxon>
        <taxon>Agaricomycotina</taxon>
        <taxon>Agaricomycetes</taxon>
        <taxon>Agaricomycetidae</taxon>
        <taxon>Agaricales</taxon>
        <taxon>Marasmiineae</taxon>
        <taxon>Omphalotaceae</taxon>
        <taxon>Gymnopus</taxon>
    </lineage>
</organism>
<name>A0A6A4GXP5_9AGAR</name>
<keyword evidence="2" id="KW-1185">Reference proteome</keyword>
<dbReference type="EMBL" id="ML769669">
    <property type="protein sequence ID" value="KAE9390120.1"/>
    <property type="molecule type" value="Genomic_DNA"/>
</dbReference>
<reference evidence="1" key="1">
    <citation type="journal article" date="2019" name="Environ. Microbiol.">
        <title>Fungal ecological strategies reflected in gene transcription - a case study of two litter decomposers.</title>
        <authorList>
            <person name="Barbi F."/>
            <person name="Kohler A."/>
            <person name="Barry K."/>
            <person name="Baskaran P."/>
            <person name="Daum C."/>
            <person name="Fauchery L."/>
            <person name="Ihrmark K."/>
            <person name="Kuo A."/>
            <person name="LaButti K."/>
            <person name="Lipzen A."/>
            <person name="Morin E."/>
            <person name="Grigoriev I.V."/>
            <person name="Henrissat B."/>
            <person name="Lindahl B."/>
            <person name="Martin F."/>
        </authorList>
    </citation>
    <scope>NUCLEOTIDE SEQUENCE</scope>
    <source>
        <strain evidence="1">JB14</strain>
    </source>
</reference>
<dbReference type="AlphaFoldDB" id="A0A6A4GXP5"/>
<proteinExistence type="predicted"/>
<dbReference type="Proteomes" id="UP000799118">
    <property type="component" value="Unassembled WGS sequence"/>
</dbReference>
<protein>
    <submittedName>
        <fullName evidence="1">Uncharacterized protein</fullName>
    </submittedName>
</protein>